<evidence type="ECO:0000259" key="3">
    <source>
        <dbReference type="Pfam" id="PF14237"/>
    </source>
</evidence>
<name>A0ABP8DAX6_9ACTN</name>
<evidence type="ECO:0000259" key="2">
    <source>
        <dbReference type="Pfam" id="PF13421"/>
    </source>
</evidence>
<dbReference type="Gene3D" id="3.30.479.30">
    <property type="entry name" value="Band 7 domain"/>
    <property type="match status" value="1"/>
</dbReference>
<dbReference type="PANTHER" id="PTHR37826:SF2">
    <property type="entry name" value="ZINC-RIBBON DOMAIN-CONTAINING PROTEIN"/>
    <property type="match status" value="1"/>
</dbReference>
<feature type="domain" description="SPFH" evidence="2">
    <location>
        <begin position="100"/>
        <end position="310"/>
    </location>
</feature>
<accession>A0ABP8DAX6</accession>
<proteinExistence type="predicted"/>
<sequence length="445" mass="48170">MRVPPGIRPNSSDNVGFTTFASAHRGVVSSRRRDNVRPSGFGRGTDSTPRWARSWTLLAKVTVAQKIIGDEGDDVGLLDKIKGEFVDIIEWLDDSRDTIVWRFPRYQNEIKMGAKLVVRESQTAVFVNEGQIADVFVPGTYTLQTQNLPILSTLKGWKYGFDSPWKAEVYYVNTRQFTDFKWGTQNPVMMRDAEFGMVRLRAFGAFSMRVADPEKLLRELVGTDPQFRTEEVQEFLRQLIVGHLGPALAAAQVPVLDLVAQQLLIGQKLAGVLSEELSAYGVQIPKFIIENISLPPEVEEALDKRTSMGVLGNLGQYTKFQAANAMEDAANNSGGAGEGLGLGLGMAAGQRMANAINQPAAAPPASAPPAGPPPLPQQDQWFAGVSGQQGGPFDLNALGAQVQGGAVTRTTLVWKNGMAQWTPAGQVPELGSLFAAVPPPFPPQG</sequence>
<dbReference type="EMBL" id="BAABAT010000011">
    <property type="protein sequence ID" value="GAA4251545.1"/>
    <property type="molecule type" value="Genomic_DNA"/>
</dbReference>
<gene>
    <name evidence="4" type="ORF">GCM10022255_044600</name>
</gene>
<dbReference type="CDD" id="cd03408">
    <property type="entry name" value="SPFH_like_u1"/>
    <property type="match status" value="1"/>
</dbReference>
<feature type="domain" description="GYF" evidence="3">
    <location>
        <begin position="381"/>
        <end position="430"/>
    </location>
</feature>
<evidence type="ECO:0000313" key="5">
    <source>
        <dbReference type="Proteomes" id="UP001500620"/>
    </source>
</evidence>
<dbReference type="Pfam" id="PF13421">
    <property type="entry name" value="Band_7_1"/>
    <property type="match status" value="1"/>
</dbReference>
<evidence type="ECO:0000313" key="4">
    <source>
        <dbReference type="EMBL" id="GAA4251545.1"/>
    </source>
</evidence>
<organism evidence="4 5">
    <name type="scientific">Dactylosporangium darangshiense</name>
    <dbReference type="NCBI Taxonomy" id="579108"/>
    <lineage>
        <taxon>Bacteria</taxon>
        <taxon>Bacillati</taxon>
        <taxon>Actinomycetota</taxon>
        <taxon>Actinomycetes</taxon>
        <taxon>Micromonosporales</taxon>
        <taxon>Micromonosporaceae</taxon>
        <taxon>Dactylosporangium</taxon>
    </lineage>
</organism>
<dbReference type="InterPro" id="IPR025640">
    <property type="entry name" value="GYF_2"/>
</dbReference>
<dbReference type="SUPFAM" id="SSF117892">
    <property type="entry name" value="Band 7/SPFH domain"/>
    <property type="match status" value="1"/>
</dbReference>
<reference evidence="5" key="1">
    <citation type="journal article" date="2019" name="Int. J. Syst. Evol. Microbiol.">
        <title>The Global Catalogue of Microorganisms (GCM) 10K type strain sequencing project: providing services to taxonomists for standard genome sequencing and annotation.</title>
        <authorList>
            <consortium name="The Broad Institute Genomics Platform"/>
            <consortium name="The Broad Institute Genome Sequencing Center for Infectious Disease"/>
            <person name="Wu L."/>
            <person name="Ma J."/>
        </authorList>
    </citation>
    <scope>NUCLEOTIDE SEQUENCE [LARGE SCALE GENOMIC DNA]</scope>
    <source>
        <strain evidence="5">JCM 17441</strain>
    </source>
</reference>
<dbReference type="PANTHER" id="PTHR37826">
    <property type="entry name" value="FLOTILLIN BAND_7_5 DOMAIN PROTEIN"/>
    <property type="match status" value="1"/>
</dbReference>
<dbReference type="InterPro" id="IPR033880">
    <property type="entry name" value="SPFH_YdjI"/>
</dbReference>
<evidence type="ECO:0000256" key="1">
    <source>
        <dbReference type="SAM" id="MobiDB-lite"/>
    </source>
</evidence>
<feature type="region of interest" description="Disordered" evidence="1">
    <location>
        <begin position="359"/>
        <end position="388"/>
    </location>
</feature>
<feature type="compositionally biased region" description="Pro residues" evidence="1">
    <location>
        <begin position="361"/>
        <end position="376"/>
    </location>
</feature>
<comment type="caution">
    <text evidence="4">The sequence shown here is derived from an EMBL/GenBank/DDBJ whole genome shotgun (WGS) entry which is preliminary data.</text>
</comment>
<dbReference type="Pfam" id="PF14237">
    <property type="entry name" value="GYF_2"/>
    <property type="match status" value="1"/>
</dbReference>
<dbReference type="InterPro" id="IPR036013">
    <property type="entry name" value="Band_7/SPFH_dom_sf"/>
</dbReference>
<protein>
    <submittedName>
        <fullName evidence="4">SPFH domain-containing protein</fullName>
    </submittedName>
</protein>
<keyword evidence="5" id="KW-1185">Reference proteome</keyword>
<dbReference type="Proteomes" id="UP001500620">
    <property type="component" value="Unassembled WGS sequence"/>
</dbReference>